<dbReference type="Gene3D" id="1.10.10.10">
    <property type="entry name" value="Winged helix-like DNA-binding domain superfamily/Winged helix DNA-binding domain"/>
    <property type="match status" value="1"/>
</dbReference>
<accession>A0A1Y5Y5Y4</accession>
<dbReference type="InterPro" id="IPR050313">
    <property type="entry name" value="Carb_Metab_HTH_regulators"/>
</dbReference>
<dbReference type="InterPro" id="IPR036388">
    <property type="entry name" value="WH-like_DNA-bd_sf"/>
</dbReference>
<evidence type="ECO:0000256" key="5">
    <source>
        <dbReference type="ARBA" id="ARBA00023163"/>
    </source>
</evidence>
<dbReference type="GO" id="GO:0003677">
    <property type="term" value="F:DNA binding"/>
    <property type="evidence" value="ECO:0007669"/>
    <property type="project" value="UniProtKB-KW"/>
</dbReference>
<dbReference type="RefSeq" id="WP_084432868.1">
    <property type="nucleotide sequence ID" value="NZ_FWXV01000010.1"/>
</dbReference>
<feature type="domain" description="HTH deoR-type" evidence="7">
    <location>
        <begin position="3"/>
        <end position="58"/>
    </location>
</feature>
<evidence type="ECO:0000256" key="3">
    <source>
        <dbReference type="ARBA" id="ARBA00023015"/>
    </source>
</evidence>
<dbReference type="SMART" id="SM00420">
    <property type="entry name" value="HTH_DEOR"/>
    <property type="match status" value="1"/>
</dbReference>
<dbReference type="EMBL" id="FWXV01000010">
    <property type="protein sequence ID" value="SMD24250.1"/>
    <property type="molecule type" value="Genomic_DNA"/>
</dbReference>
<dbReference type="PRINTS" id="PR00037">
    <property type="entry name" value="HTHLACR"/>
</dbReference>
<dbReference type="SMART" id="SM01134">
    <property type="entry name" value="DeoRC"/>
    <property type="match status" value="1"/>
</dbReference>
<organism evidence="8 9">
    <name type="scientific">Kibdelosporangium aridum</name>
    <dbReference type="NCBI Taxonomy" id="2030"/>
    <lineage>
        <taxon>Bacteria</taxon>
        <taxon>Bacillati</taxon>
        <taxon>Actinomycetota</taxon>
        <taxon>Actinomycetes</taxon>
        <taxon>Pseudonocardiales</taxon>
        <taxon>Pseudonocardiaceae</taxon>
        <taxon>Kibdelosporangium</taxon>
    </lineage>
</organism>
<comment type="function">
    <text evidence="6">Repressor of the lactose catabolism operon. Galactose-6-phosphate is the inducer.</text>
</comment>
<dbReference type="PANTHER" id="PTHR30363:SF4">
    <property type="entry name" value="GLYCEROL-3-PHOSPHATE REGULON REPRESSOR"/>
    <property type="match status" value="1"/>
</dbReference>
<dbReference type="InterPro" id="IPR014036">
    <property type="entry name" value="DeoR-like_C"/>
</dbReference>
<dbReference type="InterPro" id="IPR037171">
    <property type="entry name" value="NagB/RpiA_transferase-like"/>
</dbReference>
<protein>
    <recommendedName>
        <fullName evidence="1">Lactose phosphotransferase system repressor</fullName>
    </recommendedName>
</protein>
<keyword evidence="2" id="KW-0678">Repressor</keyword>
<name>A0A1Y5Y5Y4_KIBAR</name>
<dbReference type="PROSITE" id="PS51000">
    <property type="entry name" value="HTH_DEOR_2"/>
    <property type="match status" value="1"/>
</dbReference>
<keyword evidence="4" id="KW-0238">DNA-binding</keyword>
<dbReference type="GO" id="GO:0003700">
    <property type="term" value="F:DNA-binding transcription factor activity"/>
    <property type="evidence" value="ECO:0007669"/>
    <property type="project" value="InterPro"/>
</dbReference>
<dbReference type="InterPro" id="IPR001034">
    <property type="entry name" value="DeoR_HTH"/>
</dbReference>
<evidence type="ECO:0000256" key="2">
    <source>
        <dbReference type="ARBA" id="ARBA00022491"/>
    </source>
</evidence>
<dbReference type="Pfam" id="PF00455">
    <property type="entry name" value="DeoRC"/>
    <property type="match status" value="1"/>
</dbReference>
<keyword evidence="9" id="KW-1185">Reference proteome</keyword>
<dbReference type="InterPro" id="IPR000524">
    <property type="entry name" value="Tscrpt_reg_HTH_GntR"/>
</dbReference>
<dbReference type="InterPro" id="IPR036390">
    <property type="entry name" value="WH_DNA-bd_sf"/>
</dbReference>
<dbReference type="Proteomes" id="UP000192674">
    <property type="component" value="Unassembled WGS sequence"/>
</dbReference>
<sequence>MAVADRLDLTLRLVRNAERISLNELADRLGVSLMTVRRDLDELQAKGLVQRVRGGAVALAAPAEEAGFAAREPWQAAIKHRIGAAAAELIEPGQTILLDAGTTTAALASSLIARAPLTVAVLSLQAAHRLADQPGIRLLVIGGESRPGERSLVGHLTLRMLEELWFDTFVMSIGAVHRELGWSEFSMEDATVKQHARCRGDKTIVVADSTKLGVRAFARVAGLGDVDTFVTDDPGPGPAMETLNDIRDVGVDVVLA</sequence>
<dbReference type="AlphaFoldDB" id="A0A1Y5Y5Y4"/>
<keyword evidence="3" id="KW-0805">Transcription regulation</keyword>
<dbReference type="SUPFAM" id="SSF46785">
    <property type="entry name" value="Winged helix' DNA-binding domain"/>
    <property type="match status" value="1"/>
</dbReference>
<dbReference type="Pfam" id="PF08220">
    <property type="entry name" value="HTH_DeoR"/>
    <property type="match status" value="1"/>
</dbReference>
<evidence type="ECO:0000256" key="6">
    <source>
        <dbReference type="ARBA" id="ARBA00024937"/>
    </source>
</evidence>
<dbReference type="PANTHER" id="PTHR30363">
    <property type="entry name" value="HTH-TYPE TRANSCRIPTIONAL REGULATOR SRLR-RELATED"/>
    <property type="match status" value="1"/>
</dbReference>
<reference evidence="8 9" key="1">
    <citation type="submission" date="2017-04" db="EMBL/GenBank/DDBJ databases">
        <authorList>
            <person name="Afonso C.L."/>
            <person name="Miller P.J."/>
            <person name="Scott M.A."/>
            <person name="Spackman E."/>
            <person name="Goraichik I."/>
            <person name="Dimitrov K.M."/>
            <person name="Suarez D.L."/>
            <person name="Swayne D.E."/>
        </authorList>
    </citation>
    <scope>NUCLEOTIDE SEQUENCE [LARGE SCALE GENOMIC DNA]</scope>
    <source>
        <strain evidence="8 9">DSM 43828</strain>
    </source>
</reference>
<dbReference type="OrthoDB" id="7688673at2"/>
<gene>
    <name evidence="8" type="ORF">SAMN05661093_08379</name>
</gene>
<proteinExistence type="predicted"/>
<dbReference type="SMART" id="SM00345">
    <property type="entry name" value="HTH_GNTR"/>
    <property type="match status" value="1"/>
</dbReference>
<evidence type="ECO:0000313" key="8">
    <source>
        <dbReference type="EMBL" id="SMD24250.1"/>
    </source>
</evidence>
<keyword evidence="5" id="KW-0804">Transcription</keyword>
<evidence type="ECO:0000256" key="1">
    <source>
        <dbReference type="ARBA" id="ARBA00021390"/>
    </source>
</evidence>
<dbReference type="SUPFAM" id="SSF100950">
    <property type="entry name" value="NagB/RpiA/CoA transferase-like"/>
    <property type="match status" value="1"/>
</dbReference>
<evidence type="ECO:0000313" key="9">
    <source>
        <dbReference type="Proteomes" id="UP000192674"/>
    </source>
</evidence>
<dbReference type="Gene3D" id="3.40.50.1360">
    <property type="match status" value="1"/>
</dbReference>
<evidence type="ECO:0000259" key="7">
    <source>
        <dbReference type="PROSITE" id="PS51000"/>
    </source>
</evidence>
<evidence type="ECO:0000256" key="4">
    <source>
        <dbReference type="ARBA" id="ARBA00023125"/>
    </source>
</evidence>